<organism evidence="13 14">
    <name type="scientific">Purpureocillium lilacinum</name>
    <name type="common">Paecilomyces lilacinus</name>
    <dbReference type="NCBI Taxonomy" id="33203"/>
    <lineage>
        <taxon>Eukaryota</taxon>
        <taxon>Fungi</taxon>
        <taxon>Dikarya</taxon>
        <taxon>Ascomycota</taxon>
        <taxon>Pezizomycotina</taxon>
        <taxon>Sordariomycetes</taxon>
        <taxon>Hypocreomycetidae</taxon>
        <taxon>Hypocreales</taxon>
        <taxon>Ophiocordycipitaceae</taxon>
        <taxon>Purpureocillium</taxon>
    </lineage>
</organism>
<evidence type="ECO:0000313" key="14">
    <source>
        <dbReference type="Proteomes" id="UP001287286"/>
    </source>
</evidence>
<feature type="transmembrane region" description="Helical" evidence="11">
    <location>
        <begin position="596"/>
        <end position="613"/>
    </location>
</feature>
<name>A0ABR0BL93_PURLI</name>
<dbReference type="InterPro" id="IPR004837">
    <property type="entry name" value="NaCa_Exmemb"/>
</dbReference>
<dbReference type="PANTHER" id="PTHR31503:SF14">
    <property type="entry name" value="VACUOLAR CALCIUM ION TRANSPORTER"/>
    <property type="match status" value="1"/>
</dbReference>
<dbReference type="PANTHER" id="PTHR31503">
    <property type="entry name" value="VACUOLAR CALCIUM ION TRANSPORTER"/>
    <property type="match status" value="1"/>
</dbReference>
<feature type="domain" description="Sodium/calcium exchanger membrane region" evidence="12">
    <location>
        <begin position="497"/>
        <end position="635"/>
    </location>
</feature>
<feature type="compositionally biased region" description="Low complexity" evidence="10">
    <location>
        <begin position="23"/>
        <end position="36"/>
    </location>
</feature>
<feature type="transmembrane region" description="Helical" evidence="11">
    <location>
        <begin position="396"/>
        <end position="418"/>
    </location>
</feature>
<feature type="region of interest" description="Disordered" evidence="10">
    <location>
        <begin position="16"/>
        <end position="41"/>
    </location>
</feature>
<evidence type="ECO:0000256" key="5">
    <source>
        <dbReference type="ARBA" id="ARBA00022692"/>
    </source>
</evidence>
<protein>
    <recommendedName>
        <fullName evidence="12">Sodium/calcium exchanger membrane region domain-containing protein</fullName>
    </recommendedName>
</protein>
<evidence type="ECO:0000313" key="13">
    <source>
        <dbReference type="EMBL" id="KAK4083196.1"/>
    </source>
</evidence>
<evidence type="ECO:0000259" key="12">
    <source>
        <dbReference type="Pfam" id="PF01699"/>
    </source>
</evidence>
<feature type="compositionally biased region" description="Basic and acidic residues" evidence="10">
    <location>
        <begin position="228"/>
        <end position="239"/>
    </location>
</feature>
<evidence type="ECO:0000256" key="2">
    <source>
        <dbReference type="ARBA" id="ARBA00008170"/>
    </source>
</evidence>
<keyword evidence="9 11" id="KW-0472">Membrane</keyword>
<feature type="transmembrane region" description="Helical" evidence="11">
    <location>
        <begin position="620"/>
        <end position="639"/>
    </location>
</feature>
<gene>
    <name evidence="13" type="ORF">Purlil1_10888</name>
</gene>
<feature type="compositionally biased region" description="Low complexity" evidence="10">
    <location>
        <begin position="214"/>
        <end position="223"/>
    </location>
</feature>
<feature type="transmembrane region" description="Helical" evidence="11">
    <location>
        <begin position="438"/>
        <end position="458"/>
    </location>
</feature>
<evidence type="ECO:0000256" key="7">
    <source>
        <dbReference type="ARBA" id="ARBA00022989"/>
    </source>
</evidence>
<keyword evidence="5 11" id="KW-0812">Transmembrane</keyword>
<keyword evidence="14" id="KW-1185">Reference proteome</keyword>
<evidence type="ECO:0000256" key="4">
    <source>
        <dbReference type="ARBA" id="ARBA00022568"/>
    </source>
</evidence>
<feature type="transmembrane region" description="Helical" evidence="11">
    <location>
        <begin position="495"/>
        <end position="514"/>
    </location>
</feature>
<evidence type="ECO:0000256" key="3">
    <source>
        <dbReference type="ARBA" id="ARBA00022448"/>
    </source>
</evidence>
<keyword evidence="3" id="KW-0813">Transport</keyword>
<keyword evidence="4" id="KW-0109">Calcium transport</keyword>
<sequence>MYEVFILHRHRLVNQRATSGHPAGANTNASANTNTTDDLGSPTPAAMLPSQPGNGLVPRPAHLPALVLGGAKVAMQQSRALPRTWTGTPTMQPNSPATTIVNGLDCNACRRPLPLRPGPPASLTRPSTWAVGLRRRQAFTQASTVIVDRNTAAVEPNSFPASRDTAEERHGTTLSSTPRPPAIMAAGLPPPSPSRSRSRRSRGHRDDDIRTARRAATLPAPTTYNEYKVNRPRDGGERKSKSRFLSVKPAGESGRRGFHPWHFIRIGFRSASKASAVCNVLWPVVPAALAVRYTLPERHILTFILAYIAMVPCANLIGFAGQEFARKVPHVAGVLVETTCGSVVEIILFMVLLRSDLFYVIKAAILGSILATMLLCLGLCFFVGGLHREEQTFSDAISEAGSGLLLTAGVVLGVPTFFRVSMAVEPTQAGLEPDSRVLGISRVISVLLIISYCVFVFFQARTHHGIYDAVFEHDEHHDRDKNKDLAKDKLTMTECIIALAISIALATLIAIMLIQQIEFVIEDGHVSDAFMGLILVPLVEKFAEHLTAIDEAWDNQTNFALSHVLGATLQTALFNAPLTVIVGWGLNKGMNLDFDLFNLVMLILSILTVGRFLQDQKSNYLEGFLLVILYVAIAVSAFHTPDPPGHGSNAGHSEGGSAEGGH</sequence>
<feature type="transmembrane region" description="Helical" evidence="11">
    <location>
        <begin position="359"/>
        <end position="384"/>
    </location>
</feature>
<comment type="subcellular location">
    <subcellularLocation>
        <location evidence="1">Endomembrane system</location>
        <topology evidence="1">Multi-pass membrane protein</topology>
    </subcellularLocation>
</comment>
<dbReference type="Gene3D" id="1.20.1420.30">
    <property type="entry name" value="NCX, central ion-binding region"/>
    <property type="match status" value="2"/>
</dbReference>
<dbReference type="EMBL" id="JAWRVI010000059">
    <property type="protein sequence ID" value="KAK4083196.1"/>
    <property type="molecule type" value="Genomic_DNA"/>
</dbReference>
<reference evidence="13 14" key="1">
    <citation type="journal article" date="2024" name="Microbiol. Resour. Announc.">
        <title>Genome annotations for the ascomycete fungi Trichoderma harzianum, Trichoderma aggressivum, and Purpureocillium lilacinum.</title>
        <authorList>
            <person name="Beijen E.P.W."/>
            <person name="Ohm R.A."/>
        </authorList>
    </citation>
    <scope>NUCLEOTIDE SEQUENCE [LARGE SCALE GENOMIC DNA]</scope>
    <source>
        <strain evidence="13 14">CBS 150709</strain>
    </source>
</reference>
<keyword evidence="8" id="KW-0406">Ion transport</keyword>
<comment type="caution">
    <text evidence="13">The sequence shown here is derived from an EMBL/GenBank/DDBJ whole genome shotgun (WGS) entry which is preliminary data.</text>
</comment>
<feature type="transmembrane region" description="Helical" evidence="11">
    <location>
        <begin position="331"/>
        <end position="353"/>
    </location>
</feature>
<keyword evidence="7 11" id="KW-1133">Transmembrane helix</keyword>
<evidence type="ECO:0000256" key="6">
    <source>
        <dbReference type="ARBA" id="ARBA00022837"/>
    </source>
</evidence>
<evidence type="ECO:0000256" key="1">
    <source>
        <dbReference type="ARBA" id="ARBA00004127"/>
    </source>
</evidence>
<feature type="region of interest" description="Disordered" evidence="10">
    <location>
        <begin position="156"/>
        <end position="249"/>
    </location>
</feature>
<dbReference type="NCBIfam" id="TIGR00378">
    <property type="entry name" value="cax"/>
    <property type="match status" value="1"/>
</dbReference>
<feature type="domain" description="Sodium/calcium exchanger membrane region" evidence="12">
    <location>
        <begin position="300"/>
        <end position="459"/>
    </location>
</feature>
<evidence type="ECO:0000256" key="11">
    <source>
        <dbReference type="SAM" id="Phobius"/>
    </source>
</evidence>
<proteinExistence type="inferred from homology"/>
<dbReference type="Proteomes" id="UP001287286">
    <property type="component" value="Unassembled WGS sequence"/>
</dbReference>
<evidence type="ECO:0000256" key="10">
    <source>
        <dbReference type="SAM" id="MobiDB-lite"/>
    </source>
</evidence>
<dbReference type="InterPro" id="IPR044880">
    <property type="entry name" value="NCX_ion-bd_dom_sf"/>
</dbReference>
<dbReference type="Pfam" id="PF01699">
    <property type="entry name" value="Na_Ca_ex"/>
    <property type="match status" value="2"/>
</dbReference>
<evidence type="ECO:0000256" key="8">
    <source>
        <dbReference type="ARBA" id="ARBA00023065"/>
    </source>
</evidence>
<evidence type="ECO:0000256" key="9">
    <source>
        <dbReference type="ARBA" id="ARBA00023136"/>
    </source>
</evidence>
<feature type="transmembrane region" description="Helical" evidence="11">
    <location>
        <begin position="300"/>
        <end position="319"/>
    </location>
</feature>
<accession>A0ABR0BL93</accession>
<dbReference type="InterPro" id="IPR004713">
    <property type="entry name" value="CaH_exchang"/>
</dbReference>
<comment type="similarity">
    <text evidence="2">Belongs to the Ca(2+):cation antiporter (CaCA) (TC 2.A.19) family.</text>
</comment>
<keyword evidence="6" id="KW-0106">Calcium</keyword>
<dbReference type="InterPro" id="IPR004798">
    <property type="entry name" value="CAX-like"/>
</dbReference>